<evidence type="ECO:0000313" key="3">
    <source>
        <dbReference type="EMBL" id="CAE0442931.1"/>
    </source>
</evidence>
<gene>
    <name evidence="3" type="ORF">ASTO00021_LOCUS13042</name>
</gene>
<accession>A0A7S3V086</accession>
<dbReference type="PANTHER" id="PTHR14859">
    <property type="entry name" value="CALCOFLUOR WHITE HYPERSENSITIVE PROTEIN PRECURSOR"/>
    <property type="match status" value="1"/>
</dbReference>
<dbReference type="GO" id="GO:0016020">
    <property type="term" value="C:membrane"/>
    <property type="evidence" value="ECO:0007669"/>
    <property type="project" value="GOC"/>
</dbReference>
<dbReference type="GO" id="GO:0006506">
    <property type="term" value="P:GPI anchor biosynthetic process"/>
    <property type="evidence" value="ECO:0007669"/>
    <property type="project" value="TreeGrafter"/>
</dbReference>
<dbReference type="InterPro" id="IPR051916">
    <property type="entry name" value="GPI-anchor_lipid_remodeler"/>
</dbReference>
<dbReference type="Pfam" id="PF03372">
    <property type="entry name" value="Exo_endo_phos"/>
    <property type="match status" value="1"/>
</dbReference>
<feature type="domain" description="Endonuclease/exonuclease/phosphatase" evidence="2">
    <location>
        <begin position="239"/>
        <end position="537"/>
    </location>
</feature>
<dbReference type="Gene3D" id="3.60.10.10">
    <property type="entry name" value="Endonuclease/exonuclease/phosphatase"/>
    <property type="match status" value="1"/>
</dbReference>
<feature type="signal peptide" evidence="1">
    <location>
        <begin position="1"/>
        <end position="24"/>
    </location>
</feature>
<dbReference type="AlphaFoldDB" id="A0A7S3V086"/>
<dbReference type="GO" id="GO:0003824">
    <property type="term" value="F:catalytic activity"/>
    <property type="evidence" value="ECO:0007669"/>
    <property type="project" value="InterPro"/>
</dbReference>
<dbReference type="SUPFAM" id="SSF56219">
    <property type="entry name" value="DNase I-like"/>
    <property type="match status" value="1"/>
</dbReference>
<name>A0A7S3V086_9STRA</name>
<keyword evidence="1" id="KW-0732">Signal</keyword>
<evidence type="ECO:0000259" key="2">
    <source>
        <dbReference type="Pfam" id="PF03372"/>
    </source>
</evidence>
<reference evidence="3" key="1">
    <citation type="submission" date="2021-01" db="EMBL/GenBank/DDBJ databases">
        <authorList>
            <person name="Corre E."/>
            <person name="Pelletier E."/>
            <person name="Niang G."/>
            <person name="Scheremetjew M."/>
            <person name="Finn R."/>
            <person name="Kale V."/>
            <person name="Holt S."/>
            <person name="Cochrane G."/>
            <person name="Meng A."/>
            <person name="Brown T."/>
            <person name="Cohen L."/>
        </authorList>
    </citation>
    <scope>NUCLEOTIDE SEQUENCE</scope>
    <source>
        <strain evidence="3">GSBS06</strain>
    </source>
</reference>
<organism evidence="3">
    <name type="scientific">Aplanochytrium stocchinoi</name>
    <dbReference type="NCBI Taxonomy" id="215587"/>
    <lineage>
        <taxon>Eukaryota</taxon>
        <taxon>Sar</taxon>
        <taxon>Stramenopiles</taxon>
        <taxon>Bigyra</taxon>
        <taxon>Labyrinthulomycetes</taxon>
        <taxon>Thraustochytrida</taxon>
        <taxon>Thraustochytriidae</taxon>
        <taxon>Aplanochytrium</taxon>
    </lineage>
</organism>
<dbReference type="GO" id="GO:0005783">
    <property type="term" value="C:endoplasmic reticulum"/>
    <property type="evidence" value="ECO:0007669"/>
    <property type="project" value="TreeGrafter"/>
</dbReference>
<protein>
    <recommendedName>
        <fullName evidence="2">Endonuclease/exonuclease/phosphatase domain-containing protein</fullName>
    </recommendedName>
</protein>
<evidence type="ECO:0000256" key="1">
    <source>
        <dbReference type="SAM" id="SignalP"/>
    </source>
</evidence>
<proteinExistence type="predicted"/>
<dbReference type="InterPro" id="IPR036691">
    <property type="entry name" value="Endo/exonu/phosph_ase_sf"/>
</dbReference>
<sequence length="680" mass="78269">MFLECKKLALVWLLLLLFWDCVAASQIRNEVQKGEEDTFEYLNWLPLMRGDFVPVSVVGVTTLEKPVRGWSKSETKSNFMDSCDKLKGQGDLSFGNILNTFECIPLEKAGNLDTLTKMATEAVGKPVKVTRIRKLHLSPTLNDLEPLQLNMIDQFSNQIIYNVSVGINWYVSAQESESEEQFENKLYSNIVHNLAWSYGRDSRFVLIQHSIGESDSHRQPEYAHEDPQKTGPNPLLRVLSYNIWNTMPHISRYWSYHSRFERYSKRLNWFLSHLKEAAADIICLQEVRSDWTLPVQYRHQMSQLTSVLIPMGYSYYVFQSAMSYYGKQEFDADERTEEGVAIFSKFPIVSTSYKLLSRDKGNPLDEHQRIVLHARVDVNGYIVDTFVTHLSLNKESRFRSALDILDFANKTQMVTYRQQPPALQVIAGDLNAEATDDSIRMFQGLMVYNGTRSMFKDAWLEHFKEPRPRSYKFHDMRKAFTFPSDEPKKRIDFIFYSGHSVTIRDAKLIGLEPEEKQRGKKQVGMEMPNSALYASDHRGLLIDAALLPTKNVLDESFQYASKDECLNTKETRNKSEEEPLDIRQGCIATLTGSNWAATFLYGAYTFREEGGFREKGARTNSRNIRIVHPVNIQFGKCEVNIFENGDYSGANFTFRESGEYNLKQAGYLGRKVEAIEVLLV</sequence>
<feature type="chain" id="PRO_5031237004" description="Endonuclease/exonuclease/phosphatase domain-containing protein" evidence="1">
    <location>
        <begin position="25"/>
        <end position="680"/>
    </location>
</feature>
<dbReference type="PANTHER" id="PTHR14859:SF16">
    <property type="entry name" value="ENDONUCLEASE_EXONUCLEASE_PHOSPHATASE DOMAIN-CONTAINING PROTEIN"/>
    <property type="match status" value="1"/>
</dbReference>
<dbReference type="EMBL" id="HBIN01017115">
    <property type="protein sequence ID" value="CAE0442931.1"/>
    <property type="molecule type" value="Transcribed_RNA"/>
</dbReference>
<dbReference type="InterPro" id="IPR005135">
    <property type="entry name" value="Endo/exonuclease/phosphatase"/>
</dbReference>